<feature type="transmembrane region" description="Helical" evidence="1">
    <location>
        <begin position="114"/>
        <end position="132"/>
    </location>
</feature>
<dbReference type="Proteomes" id="UP000639403">
    <property type="component" value="Unassembled WGS sequence"/>
</dbReference>
<gene>
    <name evidence="2" type="ORF">IEO21_04731</name>
</gene>
<evidence type="ECO:0000256" key="1">
    <source>
        <dbReference type="SAM" id="Phobius"/>
    </source>
</evidence>
<feature type="transmembrane region" description="Helical" evidence="1">
    <location>
        <begin position="228"/>
        <end position="252"/>
    </location>
</feature>
<keyword evidence="1" id="KW-1133">Transmembrane helix</keyword>
<reference evidence="2" key="1">
    <citation type="submission" date="2020-11" db="EMBL/GenBank/DDBJ databases">
        <authorList>
            <person name="Koelle M."/>
            <person name="Horta M.A.C."/>
            <person name="Nowrousian M."/>
            <person name="Ohm R.A."/>
            <person name="Benz P."/>
            <person name="Pilgard A."/>
        </authorList>
    </citation>
    <scope>NUCLEOTIDE SEQUENCE</scope>
    <source>
        <strain evidence="2">FPRL280</strain>
    </source>
</reference>
<proteinExistence type="predicted"/>
<feature type="transmembrane region" description="Helical" evidence="1">
    <location>
        <begin position="61"/>
        <end position="80"/>
    </location>
</feature>
<evidence type="ECO:0000313" key="2">
    <source>
        <dbReference type="EMBL" id="KAF9815214.1"/>
    </source>
</evidence>
<dbReference type="AlphaFoldDB" id="A0A8H7U2R7"/>
<keyword evidence="1" id="KW-0472">Membrane</keyword>
<reference evidence="2" key="2">
    <citation type="journal article" name="Front. Microbiol.">
        <title>Degradative Capacity of Two Strains of Rhodonia placenta: From Phenotype to Genotype.</title>
        <authorList>
            <person name="Kolle M."/>
            <person name="Horta M.A.C."/>
            <person name="Nowrousian M."/>
            <person name="Ohm R.A."/>
            <person name="Benz J.P."/>
            <person name="Pilgard A."/>
        </authorList>
    </citation>
    <scope>NUCLEOTIDE SEQUENCE</scope>
    <source>
        <strain evidence="2">FPRL280</strain>
    </source>
</reference>
<protein>
    <submittedName>
        <fullName evidence="2">Uncharacterized protein</fullName>
    </submittedName>
</protein>
<name>A0A8H7U2R7_9APHY</name>
<keyword evidence="1" id="KW-0812">Transmembrane</keyword>
<dbReference type="EMBL" id="JADOXO010000074">
    <property type="protein sequence ID" value="KAF9815214.1"/>
    <property type="molecule type" value="Genomic_DNA"/>
</dbReference>
<feature type="transmembrane region" description="Helical" evidence="1">
    <location>
        <begin position="185"/>
        <end position="208"/>
    </location>
</feature>
<comment type="caution">
    <text evidence="2">The sequence shown here is derived from an EMBL/GenBank/DDBJ whole genome shotgun (WGS) entry which is preliminary data.</text>
</comment>
<feature type="transmembrane region" description="Helical" evidence="1">
    <location>
        <begin position="28"/>
        <end position="49"/>
    </location>
</feature>
<accession>A0A8H7U2R7</accession>
<sequence>MSYSSNPWLPDEDAESIYSEKTWLQGSLLSNIAYGVELTLFVMCFWILAWQTNRSNFKQQLFLLLFISIIFILGTIFMGAQAKVTQQAFIEYRNFPGGPGAYEFVILSNPVYEITSVCFVVANWLMDAFLVWRFVVIYKDIGRFWLSILTLLVPCAMLCTSFALGITWLIQISASTPILFLDIIFLYYVMTSALNTIVPILIVGRLLVYRHRIAKMLGPSHVTCYTNIVAILIESASIYLVFAILFLVLLGVEQDMGNMFAETVSQVQTVSSLLIIFRVATGKAWTKNTTTQIMTN</sequence>
<organism evidence="2 3">
    <name type="scientific">Rhodonia placenta</name>
    <dbReference type="NCBI Taxonomy" id="104341"/>
    <lineage>
        <taxon>Eukaryota</taxon>
        <taxon>Fungi</taxon>
        <taxon>Dikarya</taxon>
        <taxon>Basidiomycota</taxon>
        <taxon>Agaricomycotina</taxon>
        <taxon>Agaricomycetes</taxon>
        <taxon>Polyporales</taxon>
        <taxon>Adustoporiaceae</taxon>
        <taxon>Rhodonia</taxon>
    </lineage>
</organism>
<feature type="transmembrane region" description="Helical" evidence="1">
    <location>
        <begin position="144"/>
        <end position="170"/>
    </location>
</feature>
<evidence type="ECO:0000313" key="3">
    <source>
        <dbReference type="Proteomes" id="UP000639403"/>
    </source>
</evidence>